<dbReference type="InterPro" id="IPR058627">
    <property type="entry name" value="MdtA-like_C"/>
</dbReference>
<dbReference type="NCBIfam" id="TIGR01730">
    <property type="entry name" value="RND_mfp"/>
    <property type="match status" value="1"/>
</dbReference>
<evidence type="ECO:0000259" key="6">
    <source>
        <dbReference type="Pfam" id="PF25954"/>
    </source>
</evidence>
<evidence type="ECO:0000313" key="8">
    <source>
        <dbReference type="EMBL" id="MFB9211096.1"/>
    </source>
</evidence>
<dbReference type="RefSeq" id="WP_290246560.1">
    <property type="nucleotide sequence ID" value="NZ_JAUFQT010000001.1"/>
</dbReference>
<keyword evidence="9" id="KW-1185">Reference proteome</keyword>
<dbReference type="Gene3D" id="2.40.50.100">
    <property type="match status" value="2"/>
</dbReference>
<evidence type="ECO:0000256" key="1">
    <source>
        <dbReference type="ARBA" id="ARBA00004196"/>
    </source>
</evidence>
<dbReference type="Proteomes" id="UP001589654">
    <property type="component" value="Unassembled WGS sequence"/>
</dbReference>
<accession>A0ABV5J2S3</accession>
<reference evidence="8 9" key="1">
    <citation type="submission" date="2024-09" db="EMBL/GenBank/DDBJ databases">
        <authorList>
            <person name="Sun Q."/>
            <person name="Mori K."/>
        </authorList>
    </citation>
    <scope>NUCLEOTIDE SEQUENCE [LARGE SCALE GENOMIC DNA]</scope>
    <source>
        <strain evidence="8 9">CECT 7682</strain>
    </source>
</reference>
<evidence type="ECO:0000313" key="9">
    <source>
        <dbReference type="Proteomes" id="UP001589654"/>
    </source>
</evidence>
<dbReference type="InterPro" id="IPR058625">
    <property type="entry name" value="MdtA-like_BSH"/>
</dbReference>
<evidence type="ECO:0000259" key="7">
    <source>
        <dbReference type="Pfam" id="PF25967"/>
    </source>
</evidence>
<evidence type="ECO:0000256" key="3">
    <source>
        <dbReference type="ARBA" id="ARBA00022448"/>
    </source>
</evidence>
<dbReference type="Pfam" id="PF25917">
    <property type="entry name" value="BSH_RND"/>
    <property type="match status" value="1"/>
</dbReference>
<gene>
    <name evidence="8" type="ORF">ACFFUR_04705</name>
</gene>
<dbReference type="Gene3D" id="2.40.30.170">
    <property type="match status" value="1"/>
</dbReference>
<keyword evidence="4" id="KW-0175">Coiled coil</keyword>
<name>A0ABV5J2S3_9BACT</name>
<organism evidence="8 9">
    <name type="scientific">Echinicola jeungdonensis</name>
    <dbReference type="NCBI Taxonomy" id="709343"/>
    <lineage>
        <taxon>Bacteria</taxon>
        <taxon>Pseudomonadati</taxon>
        <taxon>Bacteroidota</taxon>
        <taxon>Cytophagia</taxon>
        <taxon>Cytophagales</taxon>
        <taxon>Cyclobacteriaceae</taxon>
        <taxon>Echinicola</taxon>
    </lineage>
</organism>
<proteinExistence type="inferred from homology"/>
<keyword evidence="3" id="KW-0813">Transport</keyword>
<dbReference type="InterPro" id="IPR006143">
    <property type="entry name" value="RND_pump_MFP"/>
</dbReference>
<sequence length="377" mass="42523">MKTYLKLFFALTAGFTFSCGQQELDLEAKKEQLTAYKNEVQDLRAKIKNLENEIAQEDPVFALNNRKSVLVTTTKAQKEHFKHYVEVTGSVLSKMNVNISAEVSGRIEEINALEGMQVRKGQVLAKVDAETINNNIEEVETQLELATILYNKQKRLWDQEIGTEVQFLEAKNRMETLENNLASLKTRKDKTSIIAPFNGTVEDVMVRVGELVQPGMPMFNFVGDSKLYIEGDISETYVGVLGQGDSVNVEFPSIEKNLKTKVTAVGAVINPDNRTFKVEVFLPNLKEVKPNMISVLKIKDYENEKAVTVPANLIQRDNRGDFVYVVENNQAKKKYITRGKTYHRTAEVTKGLDGDELLVDKGFREVGEGFNVEIVQE</sequence>
<feature type="coiled-coil region" evidence="4">
    <location>
        <begin position="19"/>
        <end position="53"/>
    </location>
</feature>
<protein>
    <submittedName>
        <fullName evidence="8">Efflux RND transporter periplasmic adaptor subunit</fullName>
    </submittedName>
</protein>
<comment type="subcellular location">
    <subcellularLocation>
        <location evidence="1">Cell envelope</location>
    </subcellularLocation>
</comment>
<dbReference type="InterPro" id="IPR058792">
    <property type="entry name" value="Beta-barrel_RND_2"/>
</dbReference>
<dbReference type="Pfam" id="PF25967">
    <property type="entry name" value="RND-MFP_C"/>
    <property type="match status" value="1"/>
</dbReference>
<dbReference type="Gene3D" id="2.40.420.20">
    <property type="match status" value="1"/>
</dbReference>
<feature type="domain" description="CusB-like beta-barrel" evidence="6">
    <location>
        <begin position="229"/>
        <end position="298"/>
    </location>
</feature>
<dbReference type="EMBL" id="JBHMEW010000041">
    <property type="protein sequence ID" value="MFB9211096.1"/>
    <property type="molecule type" value="Genomic_DNA"/>
</dbReference>
<comment type="caution">
    <text evidence="8">The sequence shown here is derived from an EMBL/GenBank/DDBJ whole genome shotgun (WGS) entry which is preliminary data.</text>
</comment>
<dbReference type="PANTHER" id="PTHR30469">
    <property type="entry name" value="MULTIDRUG RESISTANCE PROTEIN MDTA"/>
    <property type="match status" value="1"/>
</dbReference>
<evidence type="ECO:0000256" key="2">
    <source>
        <dbReference type="ARBA" id="ARBA00009477"/>
    </source>
</evidence>
<evidence type="ECO:0000256" key="4">
    <source>
        <dbReference type="SAM" id="Coils"/>
    </source>
</evidence>
<feature type="domain" description="Multidrug resistance protein MdtA-like C-terminal permuted SH3" evidence="7">
    <location>
        <begin position="306"/>
        <end position="360"/>
    </location>
</feature>
<dbReference type="PROSITE" id="PS51257">
    <property type="entry name" value="PROKAR_LIPOPROTEIN"/>
    <property type="match status" value="1"/>
</dbReference>
<feature type="coiled-coil region" evidence="4">
    <location>
        <begin position="129"/>
        <end position="194"/>
    </location>
</feature>
<dbReference type="Pfam" id="PF25954">
    <property type="entry name" value="Beta-barrel_RND_2"/>
    <property type="match status" value="1"/>
</dbReference>
<evidence type="ECO:0000259" key="5">
    <source>
        <dbReference type="Pfam" id="PF25917"/>
    </source>
</evidence>
<feature type="domain" description="Multidrug resistance protein MdtA-like barrel-sandwich hybrid" evidence="5">
    <location>
        <begin position="97"/>
        <end position="220"/>
    </location>
</feature>
<comment type="similarity">
    <text evidence="2">Belongs to the membrane fusion protein (MFP) (TC 8.A.1) family.</text>
</comment>
<dbReference type="SUPFAM" id="SSF111369">
    <property type="entry name" value="HlyD-like secretion proteins"/>
    <property type="match status" value="1"/>
</dbReference>
<dbReference type="PANTHER" id="PTHR30469:SF15">
    <property type="entry name" value="HLYD FAMILY OF SECRETION PROTEINS"/>
    <property type="match status" value="1"/>
</dbReference>